<dbReference type="InterPro" id="IPR051635">
    <property type="entry name" value="SNAT-like"/>
</dbReference>
<accession>A0A1X6NPG4</accession>
<dbReference type="GO" id="GO:0008080">
    <property type="term" value="F:N-acetyltransferase activity"/>
    <property type="evidence" value="ECO:0007669"/>
    <property type="project" value="UniProtKB-ARBA"/>
</dbReference>
<dbReference type="PANTHER" id="PTHR10908">
    <property type="entry name" value="SEROTONIN N-ACETYLTRANSFERASE"/>
    <property type="match status" value="1"/>
</dbReference>
<dbReference type="InterPro" id="IPR016181">
    <property type="entry name" value="Acyl_CoA_acyltransferase"/>
</dbReference>
<evidence type="ECO:0000256" key="2">
    <source>
        <dbReference type="ARBA" id="ARBA00023315"/>
    </source>
</evidence>
<feature type="domain" description="N-acetyltransferase" evidence="3">
    <location>
        <begin position="10"/>
        <end position="164"/>
    </location>
</feature>
<evidence type="ECO:0000313" key="4">
    <source>
        <dbReference type="EMBL" id="OSX70465.1"/>
    </source>
</evidence>
<reference evidence="4 5" key="1">
    <citation type="submission" date="2017-03" db="EMBL/GenBank/DDBJ databases">
        <title>WGS assembly of Porphyra umbilicalis.</title>
        <authorList>
            <person name="Brawley S.H."/>
            <person name="Blouin N.A."/>
            <person name="Ficko-Blean E."/>
            <person name="Wheeler G.L."/>
            <person name="Lohr M."/>
            <person name="Goodson H.V."/>
            <person name="Jenkins J.W."/>
            <person name="Blaby-Haas C.E."/>
            <person name="Helliwell K.E."/>
            <person name="Chan C."/>
            <person name="Marriage T."/>
            <person name="Bhattacharya D."/>
            <person name="Klein A.S."/>
            <person name="Badis Y."/>
            <person name="Brodie J."/>
            <person name="Cao Y."/>
            <person name="Collen J."/>
            <person name="Dittami S.M."/>
            <person name="Gachon C.M."/>
            <person name="Green B.R."/>
            <person name="Karpowicz S."/>
            <person name="Kim J.W."/>
            <person name="Kudahl U."/>
            <person name="Lin S."/>
            <person name="Michel G."/>
            <person name="Mittag M."/>
            <person name="Olson B.J."/>
            <person name="Pangilinan J."/>
            <person name="Peng Y."/>
            <person name="Qiu H."/>
            <person name="Shu S."/>
            <person name="Singer J.T."/>
            <person name="Smith A.G."/>
            <person name="Sprecher B.N."/>
            <person name="Wagner V."/>
            <person name="Wang W."/>
            <person name="Wang Z.-Y."/>
            <person name="Yan J."/>
            <person name="Yarish C."/>
            <person name="Zoeuner-Riek S."/>
            <person name="Zhuang Y."/>
            <person name="Zou Y."/>
            <person name="Lindquist E.A."/>
            <person name="Grimwood J."/>
            <person name="Barry K."/>
            <person name="Rokhsar D.S."/>
            <person name="Schmutz J."/>
            <person name="Stiller J.W."/>
            <person name="Grossman A.R."/>
            <person name="Prochnik S.E."/>
        </authorList>
    </citation>
    <scope>NUCLEOTIDE SEQUENCE [LARGE SCALE GENOMIC DNA]</scope>
    <source>
        <strain evidence="4">4086291</strain>
    </source>
</reference>
<dbReference type="Gene3D" id="3.40.630.30">
    <property type="match status" value="1"/>
</dbReference>
<evidence type="ECO:0000256" key="1">
    <source>
        <dbReference type="ARBA" id="ARBA00022679"/>
    </source>
</evidence>
<protein>
    <recommendedName>
        <fullName evidence="3">N-acetyltransferase domain-containing protein</fullName>
    </recommendedName>
</protein>
<keyword evidence="5" id="KW-1185">Reference proteome</keyword>
<dbReference type="Proteomes" id="UP000218209">
    <property type="component" value="Unassembled WGS sequence"/>
</dbReference>
<evidence type="ECO:0000259" key="3">
    <source>
        <dbReference type="PROSITE" id="PS51186"/>
    </source>
</evidence>
<keyword evidence="1" id="KW-0808">Transferase</keyword>
<keyword evidence="2" id="KW-0012">Acyltransferase</keyword>
<dbReference type="AlphaFoldDB" id="A0A1X6NPG4"/>
<dbReference type="OrthoDB" id="30840at2759"/>
<dbReference type="PANTHER" id="PTHR10908:SF0">
    <property type="entry name" value="SEROTONIN N-ACETYLTRANSFERASE"/>
    <property type="match status" value="1"/>
</dbReference>
<organism evidence="4 5">
    <name type="scientific">Porphyra umbilicalis</name>
    <name type="common">Purple laver</name>
    <name type="synonym">Red alga</name>
    <dbReference type="NCBI Taxonomy" id="2786"/>
    <lineage>
        <taxon>Eukaryota</taxon>
        <taxon>Rhodophyta</taxon>
        <taxon>Bangiophyceae</taxon>
        <taxon>Bangiales</taxon>
        <taxon>Bangiaceae</taxon>
        <taxon>Porphyra</taxon>
    </lineage>
</organism>
<dbReference type="PROSITE" id="PS51186">
    <property type="entry name" value="GNAT"/>
    <property type="match status" value="1"/>
</dbReference>
<proteinExistence type="predicted"/>
<sequence length="173" mass="17939">MAVMLGGIPATVRTPVAGVELDAIAALETASYAADEAASPQALAQRLKVAPELFLAAYDSVGTLLAFVCGTRSALQLTAESMSTHDPDGPLVCIHSVVTRPDARGRGVAVQLVREYLSALPLHTEVALIARAHHVPLYQGAGFVSLGPSAVEHGAGVWMEMRMETGGPADKVA</sequence>
<gene>
    <name evidence="4" type="ORF">BU14_0746s0005</name>
</gene>
<dbReference type="Pfam" id="PF13673">
    <property type="entry name" value="Acetyltransf_10"/>
    <property type="match status" value="1"/>
</dbReference>
<dbReference type="InterPro" id="IPR000182">
    <property type="entry name" value="GNAT_dom"/>
</dbReference>
<dbReference type="SUPFAM" id="SSF55729">
    <property type="entry name" value="Acyl-CoA N-acyltransferases (Nat)"/>
    <property type="match status" value="1"/>
</dbReference>
<evidence type="ECO:0000313" key="5">
    <source>
        <dbReference type="Proteomes" id="UP000218209"/>
    </source>
</evidence>
<name>A0A1X6NPG4_PORUM</name>
<dbReference type="EMBL" id="KV919252">
    <property type="protein sequence ID" value="OSX70465.1"/>
    <property type="molecule type" value="Genomic_DNA"/>
</dbReference>